<evidence type="ECO:0000256" key="1">
    <source>
        <dbReference type="SAM" id="MobiDB-lite"/>
    </source>
</evidence>
<keyword evidence="2" id="KW-0472">Membrane</keyword>
<keyword evidence="4" id="KW-1185">Reference proteome</keyword>
<accession>A0A6A9UT72</accession>
<dbReference type="AlphaFoldDB" id="A0A6A9UT72"/>
<evidence type="ECO:0008006" key="5">
    <source>
        <dbReference type="Google" id="ProtNLM"/>
    </source>
</evidence>
<dbReference type="EMBL" id="WPCU01000005">
    <property type="protein sequence ID" value="MVA75838.1"/>
    <property type="molecule type" value="Genomic_DNA"/>
</dbReference>
<reference evidence="3 4" key="1">
    <citation type="submission" date="2019-12" db="EMBL/GenBank/DDBJ databases">
        <title>Auraticoccus cholistani sp. nov., an actinomycete isolated from soil of Cholistan desert.</title>
        <authorList>
            <person name="Cheema M.T."/>
        </authorList>
    </citation>
    <scope>NUCLEOTIDE SEQUENCE [LARGE SCALE GENOMIC DNA]</scope>
    <source>
        <strain evidence="3 4">F435</strain>
    </source>
</reference>
<evidence type="ECO:0000313" key="4">
    <source>
        <dbReference type="Proteomes" id="UP000435304"/>
    </source>
</evidence>
<feature type="region of interest" description="Disordered" evidence="1">
    <location>
        <begin position="1"/>
        <end position="22"/>
    </location>
</feature>
<dbReference type="InterPro" id="IPR019099">
    <property type="entry name" value="Uncharacterised_PGPGW_TM"/>
</dbReference>
<gene>
    <name evidence="3" type="ORF">GC722_07350</name>
</gene>
<sequence>MQPSVEDPQRTDADPDDELVDDGQPRHDRWAWRRRLRERRHTRITLRVVVGLLGTLLILAGVVTGPLPGPGGIPLVLLGLAVWASEFSWARRLMRRFRRLLQRVRGWSRRRKAAAVAAAVAVGWVGLYTSLWLNGIPEWLPGWAVDGLDHVPGLTPAGHRG</sequence>
<keyword evidence="2" id="KW-0812">Transmembrane</keyword>
<comment type="caution">
    <text evidence="3">The sequence shown here is derived from an EMBL/GenBank/DDBJ whole genome shotgun (WGS) entry which is preliminary data.</text>
</comment>
<feature type="transmembrane region" description="Helical" evidence="2">
    <location>
        <begin position="113"/>
        <end position="133"/>
    </location>
</feature>
<dbReference type="Proteomes" id="UP000435304">
    <property type="component" value="Unassembled WGS sequence"/>
</dbReference>
<organism evidence="3 4">
    <name type="scientific">Auraticoccus cholistanensis</name>
    <dbReference type="NCBI Taxonomy" id="2656650"/>
    <lineage>
        <taxon>Bacteria</taxon>
        <taxon>Bacillati</taxon>
        <taxon>Actinomycetota</taxon>
        <taxon>Actinomycetes</taxon>
        <taxon>Propionibacteriales</taxon>
        <taxon>Propionibacteriaceae</taxon>
        <taxon>Auraticoccus</taxon>
    </lineage>
</organism>
<keyword evidence="2" id="KW-1133">Transmembrane helix</keyword>
<dbReference type="Pfam" id="PF09656">
    <property type="entry name" value="PGPGW"/>
    <property type="match status" value="1"/>
</dbReference>
<feature type="transmembrane region" description="Helical" evidence="2">
    <location>
        <begin position="44"/>
        <end position="67"/>
    </location>
</feature>
<name>A0A6A9UT72_9ACTN</name>
<dbReference type="RefSeq" id="WP_156609358.1">
    <property type="nucleotide sequence ID" value="NZ_WPCU01000005.1"/>
</dbReference>
<evidence type="ECO:0000313" key="3">
    <source>
        <dbReference type="EMBL" id="MVA75838.1"/>
    </source>
</evidence>
<evidence type="ECO:0000256" key="2">
    <source>
        <dbReference type="SAM" id="Phobius"/>
    </source>
</evidence>
<protein>
    <recommendedName>
        <fullName evidence="5">TIGR02611 family protein</fullName>
    </recommendedName>
</protein>
<proteinExistence type="predicted"/>
<feature type="transmembrane region" description="Helical" evidence="2">
    <location>
        <begin position="73"/>
        <end position="92"/>
    </location>
</feature>